<dbReference type="OrthoDB" id="8947444at2759"/>
<dbReference type="EMBL" id="RJVU01064619">
    <property type="protein sequence ID" value="ROJ13829.1"/>
    <property type="molecule type" value="Genomic_DNA"/>
</dbReference>
<protein>
    <submittedName>
        <fullName evidence="2">Uncharacterized protein</fullName>
    </submittedName>
</protein>
<gene>
    <name evidence="2" type="ORF">DPX16_19704</name>
</gene>
<evidence type="ECO:0000313" key="2">
    <source>
        <dbReference type="EMBL" id="ROJ13829.1"/>
    </source>
</evidence>
<evidence type="ECO:0000313" key="3">
    <source>
        <dbReference type="Proteomes" id="UP000281406"/>
    </source>
</evidence>
<feature type="region of interest" description="Disordered" evidence="1">
    <location>
        <begin position="67"/>
        <end position="113"/>
    </location>
</feature>
<reference evidence="2 3" key="1">
    <citation type="submission" date="2018-10" db="EMBL/GenBank/DDBJ databases">
        <title>Genome assembly for a Yunnan-Guizhou Plateau 3E fish, Anabarilius grahami (Regan), and its evolutionary and genetic applications.</title>
        <authorList>
            <person name="Jiang W."/>
        </authorList>
    </citation>
    <scope>NUCLEOTIDE SEQUENCE [LARGE SCALE GENOMIC DNA]</scope>
    <source>
        <strain evidence="2">AG-KIZ</strain>
        <tissue evidence="2">Muscle</tissue>
    </source>
</reference>
<feature type="compositionally biased region" description="Basic residues" evidence="1">
    <location>
        <begin position="73"/>
        <end position="86"/>
    </location>
</feature>
<sequence>MPLDWYSLADKGFYQLRVPNTDCSGQDITNDGISLHTPLECFRKFVSEDMSKTEDAADTVRSAHDIKALRERSKSRRSRMLYKRSRGSAEPAESVRAAPMHLEPTSASKHGSP</sequence>
<keyword evidence="3" id="KW-1185">Reference proteome</keyword>
<accession>A0A3N0XQ00</accession>
<proteinExistence type="predicted"/>
<dbReference type="AlphaFoldDB" id="A0A3N0XQ00"/>
<evidence type="ECO:0000256" key="1">
    <source>
        <dbReference type="SAM" id="MobiDB-lite"/>
    </source>
</evidence>
<name>A0A3N0XQ00_ANAGA</name>
<comment type="caution">
    <text evidence="2">The sequence shown here is derived from an EMBL/GenBank/DDBJ whole genome shotgun (WGS) entry which is preliminary data.</text>
</comment>
<dbReference type="Proteomes" id="UP000281406">
    <property type="component" value="Unassembled WGS sequence"/>
</dbReference>
<organism evidence="2 3">
    <name type="scientific">Anabarilius grahami</name>
    <name type="common">Kanglang fish</name>
    <name type="synonym">Barilius grahami</name>
    <dbReference type="NCBI Taxonomy" id="495550"/>
    <lineage>
        <taxon>Eukaryota</taxon>
        <taxon>Metazoa</taxon>
        <taxon>Chordata</taxon>
        <taxon>Craniata</taxon>
        <taxon>Vertebrata</taxon>
        <taxon>Euteleostomi</taxon>
        <taxon>Actinopterygii</taxon>
        <taxon>Neopterygii</taxon>
        <taxon>Teleostei</taxon>
        <taxon>Ostariophysi</taxon>
        <taxon>Cypriniformes</taxon>
        <taxon>Xenocyprididae</taxon>
        <taxon>Xenocypridinae</taxon>
        <taxon>Xenocypridinae incertae sedis</taxon>
        <taxon>Anabarilius</taxon>
    </lineage>
</organism>